<dbReference type="PANTHER" id="PTHR43415:SF3">
    <property type="entry name" value="GNAT-FAMILY ACETYLTRANSFERASE"/>
    <property type="match status" value="1"/>
</dbReference>
<reference evidence="2 3" key="1">
    <citation type="submission" date="2019-08" db="EMBL/GenBank/DDBJ databases">
        <title>Genome of Vicingus serpentipes NCIMB 15042.</title>
        <authorList>
            <person name="Bowman J.P."/>
        </authorList>
    </citation>
    <scope>NUCLEOTIDE SEQUENCE [LARGE SCALE GENOMIC DNA]</scope>
    <source>
        <strain evidence="2 3">NCIMB 15042</strain>
    </source>
</reference>
<sequence>MIFTLNQYGISLKRINKNDIELIRKWRNHPNIRKYMGYKKKISEKEQIEWFKKVNNRFNYYFLIIINDKPIGVINCKDVNINEEYGEGGIFIWDDDFLNTPYPIFASLILLDFIFNELKIGDKSFVRILPENTKAIKYNKMLGYVLIPGQEKSKNQWYILTKESYNKNAQKLRLAAKNYTETDGSFSIVGEKSEANIEKINALL</sequence>
<gene>
    <name evidence="2" type="ORF">FRY74_10475</name>
</gene>
<dbReference type="InterPro" id="IPR000182">
    <property type="entry name" value="GNAT_dom"/>
</dbReference>
<dbReference type="GO" id="GO:0016747">
    <property type="term" value="F:acyltransferase activity, transferring groups other than amino-acyl groups"/>
    <property type="evidence" value="ECO:0007669"/>
    <property type="project" value="InterPro"/>
</dbReference>
<dbReference type="InterPro" id="IPR016181">
    <property type="entry name" value="Acyl_CoA_acyltransferase"/>
</dbReference>
<dbReference type="AlphaFoldDB" id="A0A5C6RQD2"/>
<evidence type="ECO:0000259" key="1">
    <source>
        <dbReference type="Pfam" id="PF13302"/>
    </source>
</evidence>
<evidence type="ECO:0000313" key="3">
    <source>
        <dbReference type="Proteomes" id="UP000321721"/>
    </source>
</evidence>
<accession>A0A5C6RQD2</accession>
<name>A0A5C6RQD2_9FLAO</name>
<dbReference type="PANTHER" id="PTHR43415">
    <property type="entry name" value="SPERMIDINE N(1)-ACETYLTRANSFERASE"/>
    <property type="match status" value="1"/>
</dbReference>
<keyword evidence="2" id="KW-0808">Transferase</keyword>
<organism evidence="2 3">
    <name type="scientific">Vicingus serpentipes</name>
    <dbReference type="NCBI Taxonomy" id="1926625"/>
    <lineage>
        <taxon>Bacteria</taxon>
        <taxon>Pseudomonadati</taxon>
        <taxon>Bacteroidota</taxon>
        <taxon>Flavobacteriia</taxon>
        <taxon>Flavobacteriales</taxon>
        <taxon>Vicingaceae</taxon>
        <taxon>Vicingus</taxon>
    </lineage>
</organism>
<proteinExistence type="predicted"/>
<dbReference type="EMBL" id="VOOS01000005">
    <property type="protein sequence ID" value="TXB64209.1"/>
    <property type="molecule type" value="Genomic_DNA"/>
</dbReference>
<protein>
    <submittedName>
        <fullName evidence="2">GNAT family N-acetyltransferase</fullName>
    </submittedName>
</protein>
<comment type="caution">
    <text evidence="2">The sequence shown here is derived from an EMBL/GenBank/DDBJ whole genome shotgun (WGS) entry which is preliminary data.</text>
</comment>
<dbReference type="SUPFAM" id="SSF55729">
    <property type="entry name" value="Acyl-CoA N-acyltransferases (Nat)"/>
    <property type="match status" value="1"/>
</dbReference>
<dbReference type="OrthoDB" id="9799096at2"/>
<keyword evidence="3" id="KW-1185">Reference proteome</keyword>
<dbReference type="Gene3D" id="3.40.630.30">
    <property type="match status" value="1"/>
</dbReference>
<dbReference type="RefSeq" id="WP_147101266.1">
    <property type="nucleotide sequence ID" value="NZ_VOOS01000005.1"/>
</dbReference>
<dbReference type="Proteomes" id="UP000321721">
    <property type="component" value="Unassembled WGS sequence"/>
</dbReference>
<dbReference type="Pfam" id="PF13302">
    <property type="entry name" value="Acetyltransf_3"/>
    <property type="match status" value="1"/>
</dbReference>
<feature type="domain" description="N-acetyltransferase" evidence="1">
    <location>
        <begin position="12"/>
        <end position="143"/>
    </location>
</feature>
<evidence type="ECO:0000313" key="2">
    <source>
        <dbReference type="EMBL" id="TXB64209.1"/>
    </source>
</evidence>